<name>A0A5N6U9R1_ASPAV</name>
<dbReference type="EMBL" id="ML742023">
    <property type="protein sequence ID" value="KAE8155354.1"/>
    <property type="molecule type" value="Genomic_DNA"/>
</dbReference>
<dbReference type="Proteomes" id="UP000325780">
    <property type="component" value="Unassembled WGS sequence"/>
</dbReference>
<dbReference type="OrthoDB" id="5332281at2759"/>
<gene>
    <name evidence="3" type="ORF">BDV25DRAFT_146520</name>
</gene>
<evidence type="ECO:0000256" key="1">
    <source>
        <dbReference type="SAM" id="MobiDB-lite"/>
    </source>
</evidence>
<evidence type="ECO:0000313" key="4">
    <source>
        <dbReference type="Proteomes" id="UP000325780"/>
    </source>
</evidence>
<feature type="transmembrane region" description="Helical" evidence="2">
    <location>
        <begin position="179"/>
        <end position="204"/>
    </location>
</feature>
<feature type="transmembrane region" description="Helical" evidence="2">
    <location>
        <begin position="71"/>
        <end position="94"/>
    </location>
</feature>
<feature type="transmembrane region" description="Helical" evidence="2">
    <location>
        <begin position="114"/>
        <end position="133"/>
    </location>
</feature>
<feature type="transmembrane region" description="Helical" evidence="2">
    <location>
        <begin position="635"/>
        <end position="652"/>
    </location>
</feature>
<reference evidence="3 4" key="1">
    <citation type="submission" date="2019-04" db="EMBL/GenBank/DDBJ databases">
        <title>Friends and foes A comparative genomics study of 23 Aspergillus species from section Flavi.</title>
        <authorList>
            <consortium name="DOE Joint Genome Institute"/>
            <person name="Kjaerbolling I."/>
            <person name="Vesth T."/>
            <person name="Frisvad J.C."/>
            <person name="Nybo J.L."/>
            <person name="Theobald S."/>
            <person name="Kildgaard S."/>
            <person name="Isbrandt T."/>
            <person name="Kuo A."/>
            <person name="Sato A."/>
            <person name="Lyhne E.K."/>
            <person name="Kogle M.E."/>
            <person name="Wiebenga A."/>
            <person name="Kun R.S."/>
            <person name="Lubbers R.J."/>
            <person name="Makela M.R."/>
            <person name="Barry K."/>
            <person name="Chovatia M."/>
            <person name="Clum A."/>
            <person name="Daum C."/>
            <person name="Haridas S."/>
            <person name="He G."/>
            <person name="LaButti K."/>
            <person name="Lipzen A."/>
            <person name="Mondo S."/>
            <person name="Riley R."/>
            <person name="Salamov A."/>
            <person name="Simmons B.A."/>
            <person name="Magnuson J.K."/>
            <person name="Henrissat B."/>
            <person name="Mortensen U.H."/>
            <person name="Larsen T.O."/>
            <person name="Devries R.P."/>
            <person name="Grigoriev I.V."/>
            <person name="Machida M."/>
            <person name="Baker S.E."/>
            <person name="Andersen M.R."/>
        </authorList>
    </citation>
    <scope>NUCLEOTIDE SEQUENCE [LARGE SCALE GENOMIC DNA]</scope>
    <source>
        <strain evidence="3 4">IBT 18842</strain>
    </source>
</reference>
<dbReference type="InterPro" id="IPR021840">
    <property type="entry name" value="DUF3433"/>
</dbReference>
<sequence>MPIYSLAKKFKKRSAAENKNQASVQVYEGVNRDSETFPLSDLPRRDEIPSPTYDSTHPSYNSKPHLWTPTALRPVTLIVFAVLFAIGIIVVEVLYSVSNRNHGLSASDPKYRYLWTYGPTAVLIIVAGCWGQVEYRTKQLIPWQSMHQTPRPASQSLLLDYVSDWNVVAFFRSLKRLHWAVALAILGTLLLKLVTVFSTGLFMLQNVHLTNVSTDLTAQAAFSGKGYTSASVDGNAALNVVGHSLFNLSHPLGTTDKYAFAPFQRSSDSSDINTIVSSTVDLFSADLSCEAAKVTNWTQDCRSRGCENYRLNMTLSTSSCSAYRFTAFYQTPYGAGGYYGDIFSEECADENSDVTGPQLMLVAARWGNNQTKIQSLVCQPTYTISSGLVSLINSNQSVSSIRPHNDTKKGTLADVSPVDVSAGVMSTLSVTQDAISSLVSSGVYNISDPNSNYLSPFYLIATDSGDDREALFDTDYLKDVSRSTYAAIAAQVARQYLMTDDIHTIKGTYSAGTKRLVVRELSVRLMESLLAVLIVTVGAIWFWRPVHSTPRDPGTISGMATILARSPNLSNTLTGVKNKKDLKASLVGSKFHSETVHQDGQWTFGIVSDPTTSAGAREDQASNKIEWWRPLPMSLWWRIFALVVPLLVIIGLETAYQISHQRNGLADIHSDGYIHYTWVYIPAVIMLLIQSLFDGIHFSTELLEPYVQLRRGGVAARESIMDNHLSELTAYAFWNSLVKRKYSICATAMTMLLAPCLTIAASGLYSTEDVSHKLPVSIVRSDSFNSTIDAKSYNQHEKGLGLAGALIVTANLSYPAWTYDELVLPTLDVSSLTDVKHNTAYQPENATEEQIVYRLTLPALRAGLTCETITANNVKEMKVTSGSDSTYMTIDVHLSDDCWNSADSLKNGTVTNKVYDVTFKVNATEVADMPFGSFKNTAATMNQTYCPIMVGLYGQVAKTNTTDGIKGFKCRPYVEQVQADTRFGLPGFQVLSAAAQDSSRELISDDFAAQLDLDQFLPDSVVTPDEAFDAFFSAMIRDQKTLTVADVTQGDSQAKVINATQHLYRVLMAQSLNGNSRLSQKNSTYNGTLLDPNRTRLQQSAVSTRILEGFLAAMVLCSLVALYFTRTREVIPLNPCSIAGASTLLAGSEMLKPDVIPPGSEWCSDQELVRRRVYSGLVFGLGWWEGKRFAVDIGRPEEEAAVR</sequence>
<dbReference type="PANTHER" id="PTHR37544:SF1">
    <property type="entry name" value="PHOSPHORIBOSYLAMINOIMIDAZOLE-SUCCINOCARBOXAMIDE SYNTHASE"/>
    <property type="match status" value="1"/>
</dbReference>
<feature type="transmembrane region" description="Helical" evidence="2">
    <location>
        <begin position="525"/>
        <end position="543"/>
    </location>
</feature>
<organism evidence="3 4">
    <name type="scientific">Aspergillus avenaceus</name>
    <dbReference type="NCBI Taxonomy" id="36643"/>
    <lineage>
        <taxon>Eukaryota</taxon>
        <taxon>Fungi</taxon>
        <taxon>Dikarya</taxon>
        <taxon>Ascomycota</taxon>
        <taxon>Pezizomycotina</taxon>
        <taxon>Eurotiomycetes</taxon>
        <taxon>Eurotiomycetidae</taxon>
        <taxon>Eurotiales</taxon>
        <taxon>Aspergillaceae</taxon>
        <taxon>Aspergillus</taxon>
        <taxon>Aspergillus subgen. Circumdati</taxon>
    </lineage>
</organism>
<keyword evidence="2" id="KW-0472">Membrane</keyword>
<dbReference type="PANTHER" id="PTHR37544">
    <property type="entry name" value="SPRAY-RELATED"/>
    <property type="match status" value="1"/>
</dbReference>
<keyword evidence="4" id="KW-1185">Reference proteome</keyword>
<accession>A0A5N6U9R1</accession>
<feature type="region of interest" description="Disordered" evidence="1">
    <location>
        <begin position="34"/>
        <end position="59"/>
    </location>
</feature>
<evidence type="ECO:0000313" key="3">
    <source>
        <dbReference type="EMBL" id="KAE8155354.1"/>
    </source>
</evidence>
<dbReference type="AlphaFoldDB" id="A0A5N6U9R1"/>
<protein>
    <submittedName>
        <fullName evidence="3">Uncharacterized protein</fullName>
    </submittedName>
</protein>
<dbReference type="Pfam" id="PF11915">
    <property type="entry name" value="DUF3433"/>
    <property type="match status" value="2"/>
</dbReference>
<proteinExistence type="predicted"/>
<evidence type="ECO:0000256" key="2">
    <source>
        <dbReference type="SAM" id="Phobius"/>
    </source>
</evidence>
<keyword evidence="2" id="KW-1133">Transmembrane helix</keyword>
<keyword evidence="2" id="KW-0812">Transmembrane</keyword>
<feature type="transmembrane region" description="Helical" evidence="2">
    <location>
        <begin position="673"/>
        <end position="693"/>
    </location>
</feature>